<dbReference type="PANTHER" id="PTHR30160:SF1">
    <property type="entry name" value="LIPOPOLYSACCHARIDE 1,2-N-ACETYLGLUCOSAMINETRANSFERASE-RELATED"/>
    <property type="match status" value="1"/>
</dbReference>
<dbReference type="RefSeq" id="WP_413781980.1">
    <property type="nucleotide sequence ID" value="NZ_JAUOZS010000001.1"/>
</dbReference>
<proteinExistence type="predicted"/>
<dbReference type="InterPro" id="IPR030929">
    <property type="entry name" value="Aah/TibC-like"/>
</dbReference>
<dbReference type="InterPro" id="IPR049327">
    <property type="entry name" value="TibC/BAHTCr-like_N"/>
</dbReference>
<dbReference type="InterPro" id="IPR002201">
    <property type="entry name" value="Glyco_trans_9"/>
</dbReference>
<feature type="domain" description="Autotransproter heptosyltransferase TibC/BAHTCr-like N-terminal" evidence="3">
    <location>
        <begin position="31"/>
        <end position="90"/>
    </location>
</feature>
<dbReference type="Pfam" id="PF01075">
    <property type="entry name" value="Glyco_transf_9"/>
    <property type="match status" value="1"/>
</dbReference>
<dbReference type="NCBIfam" id="TIGR04414">
    <property type="entry name" value="hepto_Aah_TibC"/>
    <property type="match status" value="1"/>
</dbReference>
<name>A0ABU3P3B1_9FIRM</name>
<dbReference type="Proteomes" id="UP001254848">
    <property type="component" value="Unassembled WGS sequence"/>
</dbReference>
<dbReference type="Pfam" id="PF21129">
    <property type="entry name" value="TibC_1st"/>
    <property type="match status" value="1"/>
</dbReference>
<comment type="caution">
    <text evidence="4">The sequence shown here is derived from an EMBL/GenBank/DDBJ whole genome shotgun (WGS) entry which is preliminary data.</text>
</comment>
<dbReference type="PANTHER" id="PTHR30160">
    <property type="entry name" value="TETRAACYLDISACCHARIDE 4'-KINASE-RELATED"/>
    <property type="match status" value="1"/>
</dbReference>
<evidence type="ECO:0000313" key="4">
    <source>
        <dbReference type="EMBL" id="MDT8903525.1"/>
    </source>
</evidence>
<dbReference type="SUPFAM" id="SSF53756">
    <property type="entry name" value="UDP-Glycosyltransferase/glycogen phosphorylase"/>
    <property type="match status" value="1"/>
</dbReference>
<dbReference type="InterPro" id="IPR051199">
    <property type="entry name" value="LPS_LOS_Heptosyltrfase"/>
</dbReference>
<keyword evidence="1" id="KW-0328">Glycosyltransferase</keyword>
<organism evidence="4 5">
    <name type="scientific">Anaeroselena agilis</name>
    <dbReference type="NCBI Taxonomy" id="3063788"/>
    <lineage>
        <taxon>Bacteria</taxon>
        <taxon>Bacillati</taxon>
        <taxon>Bacillota</taxon>
        <taxon>Negativicutes</taxon>
        <taxon>Acetonemataceae</taxon>
        <taxon>Anaeroselena</taxon>
    </lineage>
</organism>
<dbReference type="Gene3D" id="3.40.50.2000">
    <property type="entry name" value="Glycogen Phosphorylase B"/>
    <property type="match status" value="1"/>
</dbReference>
<evidence type="ECO:0000256" key="1">
    <source>
        <dbReference type="ARBA" id="ARBA00022676"/>
    </source>
</evidence>
<keyword evidence="2" id="KW-0808">Transferase</keyword>
<protein>
    <submittedName>
        <fullName evidence="4">Autotransporter strand-loop-strand O-heptosyltransferase</fullName>
    </submittedName>
</protein>
<keyword evidence="5" id="KW-1185">Reference proteome</keyword>
<sequence length="407" mass="46013">MTEAAVREAVAANAYMAFYNGPLTCKTDIPGLEFDFNHGARVKVPAGDWRVKLSDRDSFTTLFDAAVSDTMVTSVKKYYVNFRLEIFRDGRLVLDHEFTPKKRRVLLQYPLRSVLGDNIAAFPYGQAFKYLHDCEVYCAIEPRLAELFKATYPDVNFVKPGERPEDIYATYYMGYFYPAGERAYQPADWRILGLQKAAAGILGLTPQEIRPAIAPENLERQIAEPYVCIAAQATSQAKYWNNPHGWIKTVEHLKARGYRVLCIDRERVHGQGRWWNGIPYGAEDFTGDRPLSERVDLLHHADFFVGLGSGLSWLAWAVGKPVVMISGFSLPQTEFYTPYRVINHHVCNGCFTDSGAEFANDNFAWCPRLENTDRQFECTRLIAAGQVNAAIDRLMADHGLRPAKTAV</sequence>
<gene>
    <name evidence="4" type="ORF">Q4T40_20040</name>
</gene>
<evidence type="ECO:0000256" key="2">
    <source>
        <dbReference type="ARBA" id="ARBA00022679"/>
    </source>
</evidence>
<evidence type="ECO:0000259" key="3">
    <source>
        <dbReference type="Pfam" id="PF21129"/>
    </source>
</evidence>
<accession>A0ABU3P3B1</accession>
<reference evidence="4 5" key="1">
    <citation type="submission" date="2023-07" db="EMBL/GenBank/DDBJ databases">
        <title>The novel representative of Negativicutes class, Anaeroselena agilis gen. nov. sp. nov.</title>
        <authorList>
            <person name="Prokofeva M.I."/>
            <person name="Elcheninov A.G."/>
            <person name="Klyukina A."/>
            <person name="Kublanov I.V."/>
            <person name="Frolov E.N."/>
            <person name="Podosokorskaya O.A."/>
        </authorList>
    </citation>
    <scope>NUCLEOTIDE SEQUENCE [LARGE SCALE GENOMIC DNA]</scope>
    <source>
        <strain evidence="4 5">4137-cl</strain>
    </source>
</reference>
<evidence type="ECO:0000313" key="5">
    <source>
        <dbReference type="Proteomes" id="UP001254848"/>
    </source>
</evidence>
<dbReference type="EMBL" id="JAUOZS010000001">
    <property type="protein sequence ID" value="MDT8903525.1"/>
    <property type="molecule type" value="Genomic_DNA"/>
</dbReference>